<keyword evidence="3" id="KW-1185">Reference proteome</keyword>
<dbReference type="Pfam" id="PF04120">
    <property type="entry name" value="Iron_permease"/>
    <property type="match status" value="1"/>
</dbReference>
<protein>
    <submittedName>
        <fullName evidence="2">Low affinity Fe/Cu permease</fullName>
    </submittedName>
</protein>
<dbReference type="OrthoDB" id="119761at2"/>
<evidence type="ECO:0000313" key="3">
    <source>
        <dbReference type="Proteomes" id="UP000199072"/>
    </source>
</evidence>
<dbReference type="EMBL" id="FNAI01000001">
    <property type="protein sequence ID" value="SDD22369.1"/>
    <property type="molecule type" value="Genomic_DNA"/>
</dbReference>
<sequence length="166" mass="18747">MAKTATKKKNLFERFANWATAATGSSAAFIIAISVILVWGITGPVFKYSDTWQLIINTGTTIVTFLMVFLIQKSQNKDSKAIHLKLNELLASHQGASNRMVDIEDLTEKELDLFHKFYVQLSELAEQEDDITCTHSIDAAEENHLSKLNNLKLKPHYVNARKHKSK</sequence>
<accession>A0A1G6T022</accession>
<keyword evidence="1" id="KW-1133">Transmembrane helix</keyword>
<name>A0A1G6T022_9SPHI</name>
<reference evidence="2 3" key="1">
    <citation type="submission" date="2016-10" db="EMBL/GenBank/DDBJ databases">
        <authorList>
            <person name="de Groot N.N."/>
        </authorList>
    </citation>
    <scope>NUCLEOTIDE SEQUENCE [LARGE SCALE GENOMIC DNA]</scope>
    <source>
        <strain evidence="2 3">47C3B</strain>
    </source>
</reference>
<dbReference type="InterPro" id="IPR007251">
    <property type="entry name" value="Iron_permease_Fet4"/>
</dbReference>
<dbReference type="STRING" id="1391627.SAMN05216464_101120"/>
<proteinExistence type="predicted"/>
<dbReference type="GO" id="GO:0055085">
    <property type="term" value="P:transmembrane transport"/>
    <property type="evidence" value="ECO:0007669"/>
    <property type="project" value="InterPro"/>
</dbReference>
<evidence type="ECO:0000256" key="1">
    <source>
        <dbReference type="SAM" id="Phobius"/>
    </source>
</evidence>
<organism evidence="2 3">
    <name type="scientific">Mucilaginibacter pineti</name>
    <dbReference type="NCBI Taxonomy" id="1391627"/>
    <lineage>
        <taxon>Bacteria</taxon>
        <taxon>Pseudomonadati</taxon>
        <taxon>Bacteroidota</taxon>
        <taxon>Sphingobacteriia</taxon>
        <taxon>Sphingobacteriales</taxon>
        <taxon>Sphingobacteriaceae</taxon>
        <taxon>Mucilaginibacter</taxon>
    </lineage>
</organism>
<dbReference type="AlphaFoldDB" id="A0A1G6T022"/>
<dbReference type="RefSeq" id="WP_091142481.1">
    <property type="nucleotide sequence ID" value="NZ_FNAI01000001.1"/>
</dbReference>
<feature type="transmembrane region" description="Helical" evidence="1">
    <location>
        <begin position="21"/>
        <end position="42"/>
    </location>
</feature>
<evidence type="ECO:0000313" key="2">
    <source>
        <dbReference type="EMBL" id="SDD22369.1"/>
    </source>
</evidence>
<gene>
    <name evidence="2" type="ORF">SAMN05216464_101120</name>
</gene>
<feature type="transmembrane region" description="Helical" evidence="1">
    <location>
        <begin position="54"/>
        <end position="71"/>
    </location>
</feature>
<keyword evidence="1" id="KW-0472">Membrane</keyword>
<dbReference type="Proteomes" id="UP000199072">
    <property type="component" value="Unassembled WGS sequence"/>
</dbReference>
<keyword evidence="1" id="KW-0812">Transmembrane</keyword>